<dbReference type="EMBL" id="GBHO01005672">
    <property type="protein sequence ID" value="JAG37932.1"/>
    <property type="molecule type" value="Transcribed_RNA"/>
</dbReference>
<reference evidence="3" key="1">
    <citation type="journal article" date="2014" name="PLoS ONE">
        <title>Transcriptome-Based Identification of ABC Transporters in the Western Tarnished Plant Bug Lygus hesperus.</title>
        <authorList>
            <person name="Hull J.J."/>
            <person name="Chaney K."/>
            <person name="Geib S.M."/>
            <person name="Fabrick J.A."/>
            <person name="Brent C.S."/>
            <person name="Walsh D."/>
            <person name="Lavine L.C."/>
        </authorList>
    </citation>
    <scope>NUCLEOTIDE SEQUENCE</scope>
</reference>
<organism evidence="3">
    <name type="scientific">Lygus hesperus</name>
    <name type="common">Western plant bug</name>
    <dbReference type="NCBI Taxonomy" id="30085"/>
    <lineage>
        <taxon>Eukaryota</taxon>
        <taxon>Metazoa</taxon>
        <taxon>Ecdysozoa</taxon>
        <taxon>Arthropoda</taxon>
        <taxon>Hexapoda</taxon>
        <taxon>Insecta</taxon>
        <taxon>Pterygota</taxon>
        <taxon>Neoptera</taxon>
        <taxon>Paraneoptera</taxon>
        <taxon>Hemiptera</taxon>
        <taxon>Heteroptera</taxon>
        <taxon>Panheteroptera</taxon>
        <taxon>Cimicomorpha</taxon>
        <taxon>Miridae</taxon>
        <taxon>Mirini</taxon>
        <taxon>Lygus</taxon>
    </lineage>
</organism>
<dbReference type="EMBL" id="GBRD01001104">
    <property type="protein sequence ID" value="JAG64717.1"/>
    <property type="molecule type" value="Transcribed_RNA"/>
</dbReference>
<sequence length="155" mass="16786">MGCGNFTRKDLSADIGHKKSSLYTPWTRKECGSFDHCSPAAYGGHEGTKTSPTSPARADQQPPLFLVDDSEAAASTPTTARAPTGGANQDTRRNPFTETGSSAYWLVFESILGPNIAFPKHSRTASGHWPFSGTCVRYRRISGFLLSQPEGRMES</sequence>
<accession>A0A0A9YY31</accession>
<evidence type="ECO:0000313" key="4">
    <source>
        <dbReference type="EMBL" id="JAG62041.1"/>
    </source>
</evidence>
<gene>
    <name evidence="2" type="ORF">CM83_81939</name>
    <name evidence="3" type="ORF">CM83_81941</name>
</gene>
<reference evidence="3" key="2">
    <citation type="submission" date="2014-07" db="EMBL/GenBank/DDBJ databases">
        <authorList>
            <person name="Hull J."/>
        </authorList>
    </citation>
    <scope>NUCLEOTIDE SEQUENCE</scope>
</reference>
<protein>
    <submittedName>
        <fullName evidence="3">Uncharacterized protein</fullName>
    </submittedName>
</protein>
<dbReference type="AlphaFoldDB" id="A0A0A9YY31"/>
<feature type="region of interest" description="Disordered" evidence="1">
    <location>
        <begin position="42"/>
        <end position="96"/>
    </location>
</feature>
<feature type="compositionally biased region" description="Low complexity" evidence="1">
    <location>
        <begin position="72"/>
        <end position="87"/>
    </location>
</feature>
<reference evidence="4" key="3">
    <citation type="submission" date="2014-09" db="EMBL/GenBank/DDBJ databases">
        <authorList>
            <person name="Magalhaes I.L.F."/>
            <person name="Oliveira U."/>
            <person name="Santos F.R."/>
            <person name="Vidigal T.H.D.A."/>
            <person name="Brescovit A.D."/>
            <person name="Santos A.J."/>
        </authorList>
    </citation>
    <scope>NUCLEOTIDE SEQUENCE</scope>
</reference>
<proteinExistence type="predicted"/>
<evidence type="ECO:0000256" key="1">
    <source>
        <dbReference type="SAM" id="MobiDB-lite"/>
    </source>
</evidence>
<evidence type="ECO:0000313" key="3">
    <source>
        <dbReference type="EMBL" id="JAG37932.1"/>
    </source>
</evidence>
<dbReference type="EMBL" id="GBHO01005673">
    <property type="protein sequence ID" value="JAG37931.1"/>
    <property type="molecule type" value="Transcribed_RNA"/>
</dbReference>
<evidence type="ECO:0000313" key="2">
    <source>
        <dbReference type="EMBL" id="JAG37931.1"/>
    </source>
</evidence>
<dbReference type="EMBL" id="GBRD01003780">
    <property type="protein sequence ID" value="JAG62041.1"/>
    <property type="molecule type" value="Transcribed_RNA"/>
</dbReference>
<name>A0A0A9YY31_LYGHE</name>